<evidence type="ECO:0000313" key="3">
    <source>
        <dbReference type="Proteomes" id="UP001556367"/>
    </source>
</evidence>
<organism evidence="2 3">
    <name type="scientific">Hohenbuehelia grisea</name>
    <dbReference type="NCBI Taxonomy" id="104357"/>
    <lineage>
        <taxon>Eukaryota</taxon>
        <taxon>Fungi</taxon>
        <taxon>Dikarya</taxon>
        <taxon>Basidiomycota</taxon>
        <taxon>Agaricomycotina</taxon>
        <taxon>Agaricomycetes</taxon>
        <taxon>Agaricomycetidae</taxon>
        <taxon>Agaricales</taxon>
        <taxon>Pleurotineae</taxon>
        <taxon>Pleurotaceae</taxon>
        <taxon>Hohenbuehelia</taxon>
    </lineage>
</organism>
<dbReference type="InterPro" id="IPR007246">
    <property type="entry name" value="Gaa1"/>
</dbReference>
<proteinExistence type="predicted"/>
<sequence length="636" mass="70681">MERLRRLIRRPTTDPNVARLQRRAALVRFIYNHIWIVRTLLFIGGYVWMLAIPSPELGRGTYIDENALQPAQVNTYWSWGEVHSADKYLAKLEELRDQNASSAARAEFIATEFMQLGIAAATQKYEFTLSDGSSAGANAYAISPSPRTAGNEAMVISASWLSRTGDGDGTLNLRGVATVLALADFFKQYSLWAKDIIYVISDGYMEGMQAWLSAYHETTQTNLRMESLAISSGTIWTAINIDYPGHSFSHLGIFHEGLNGRLPNQDLINSFEHISKYTGGVPVLLYDHGEPGDINALRSDFPWLPNWLQEAIHDQIHLKTYFYRAKNILRHVSCQARGRASGVHGLFHQFRIDAFTVFALPAQGPHGFHALGRIVESFFRTTNNLLERLHASFFFYIFASSTHFLKVGSFLPSAVLISVAMMFGGLKHWTDAAWHLDHLVAVADHKDGSSVGNTNQEKWIRRRRPVLNALGIMISTHALGSLLFLLATSSWWQMNNQQTFYLLFPVVLASPLIALTVRPTPPSVAPLATLLKALNLCFASTVISTTTVLNFSLAAVLAVLLGIPLSIASPSRSLPIKIGKYSCYVIAAFGWMVLTPAETSNAFWNWDILGVWFAPFVCLVYAPLMLQAGIVCLLPS</sequence>
<feature type="transmembrane region" description="Helical" evidence="1">
    <location>
        <begin position="393"/>
        <end position="417"/>
    </location>
</feature>
<feature type="transmembrane region" description="Helical" evidence="1">
    <location>
        <begin position="609"/>
        <end position="634"/>
    </location>
</feature>
<dbReference type="PANTHER" id="PTHR13304:SF0">
    <property type="entry name" value="GLYCOSYLPHOSPHATIDYLINOSITOL ANCHOR ATTACHMENT 1 PROTEIN"/>
    <property type="match status" value="1"/>
</dbReference>
<protein>
    <recommendedName>
        <fullName evidence="4">Gaa1-domain-containing protein</fullName>
    </recommendedName>
</protein>
<feature type="transmembrane region" description="Helical" evidence="1">
    <location>
        <begin position="549"/>
        <end position="569"/>
    </location>
</feature>
<dbReference type="Proteomes" id="UP001556367">
    <property type="component" value="Unassembled WGS sequence"/>
</dbReference>
<feature type="transmembrane region" description="Helical" evidence="1">
    <location>
        <begin position="466"/>
        <end position="487"/>
    </location>
</feature>
<accession>A0ABR3ITR4</accession>
<evidence type="ECO:0000313" key="2">
    <source>
        <dbReference type="EMBL" id="KAL0946673.1"/>
    </source>
</evidence>
<keyword evidence="1" id="KW-0812">Transmembrane</keyword>
<name>A0ABR3ITR4_9AGAR</name>
<keyword evidence="1" id="KW-0472">Membrane</keyword>
<keyword evidence="3" id="KW-1185">Reference proteome</keyword>
<evidence type="ECO:0008006" key="4">
    <source>
        <dbReference type="Google" id="ProtNLM"/>
    </source>
</evidence>
<dbReference type="EMBL" id="JASNQZ010000015">
    <property type="protein sequence ID" value="KAL0946673.1"/>
    <property type="molecule type" value="Genomic_DNA"/>
</dbReference>
<feature type="transmembrane region" description="Helical" evidence="1">
    <location>
        <begin position="524"/>
        <end position="543"/>
    </location>
</feature>
<dbReference type="PANTHER" id="PTHR13304">
    <property type="entry name" value="GLYCOSYLPHOSPHATIDYLINOSITOL ANCHOR ATTACHMENT 1 PROTEIN"/>
    <property type="match status" value="1"/>
</dbReference>
<feature type="transmembrane region" description="Helical" evidence="1">
    <location>
        <begin position="29"/>
        <end position="49"/>
    </location>
</feature>
<feature type="transmembrane region" description="Helical" evidence="1">
    <location>
        <begin position="499"/>
        <end position="517"/>
    </location>
</feature>
<feature type="transmembrane region" description="Helical" evidence="1">
    <location>
        <begin position="581"/>
        <end position="597"/>
    </location>
</feature>
<reference evidence="3" key="1">
    <citation type="submission" date="2024-06" db="EMBL/GenBank/DDBJ databases">
        <title>Multi-omics analyses provide insights into the biosynthesis of the anticancer antibiotic pleurotin in Hohenbuehelia grisea.</title>
        <authorList>
            <person name="Weaver J.A."/>
            <person name="Alberti F."/>
        </authorList>
    </citation>
    <scope>NUCLEOTIDE SEQUENCE [LARGE SCALE GENOMIC DNA]</scope>
    <source>
        <strain evidence="3">T-177</strain>
    </source>
</reference>
<gene>
    <name evidence="2" type="ORF">HGRIS_012862</name>
</gene>
<comment type="caution">
    <text evidence="2">The sequence shown here is derived from an EMBL/GenBank/DDBJ whole genome shotgun (WGS) entry which is preliminary data.</text>
</comment>
<evidence type="ECO:0000256" key="1">
    <source>
        <dbReference type="SAM" id="Phobius"/>
    </source>
</evidence>
<keyword evidence="1" id="KW-1133">Transmembrane helix</keyword>
<dbReference type="Pfam" id="PF04114">
    <property type="entry name" value="Gaa1"/>
    <property type="match status" value="1"/>
</dbReference>
<dbReference type="Gene3D" id="3.40.630.10">
    <property type="entry name" value="Zn peptidases"/>
    <property type="match status" value="1"/>
</dbReference>